<sequence>MSIPTNPPSPLGVYRVLSPNASLRISPLQLGGMIVRDRPEGGSSPHLNQKKAFEALDAFYKLGGNVVDMANLPQSEFTEEIVGEWMEARGNRDEMVVSTKYTGNLKSGQQANLSIDSSLKRLRTHYIDILYVHWWDYRTSIREVMDHLHALVVAGKVLYLAVADTPAWVVSAANEYARMANKTPFCMYQGGWNVLDRVFERDIIPMARQYGMAVAPWNVFANGKIRNDFHESDGDEDTEVLKALRKVADELHVESIRSVALAYLMQKTAYVFPTVSGLDVDAFNEYLIALEISLTEQQLKLIENAKKFDPGFPHSTIGDGDKNNGLLADISFGAEDRWPVQKPIGAA</sequence>
<evidence type="ECO:0000256" key="1">
    <source>
        <dbReference type="ARBA" id="ARBA00022857"/>
    </source>
</evidence>
<dbReference type="GeneID" id="9594487"/>
<dbReference type="KEGG" id="scm:SCHCO_02524219"/>
<keyword evidence="5" id="KW-1185">Reference proteome</keyword>
<organism evidence="5">
    <name type="scientific">Schizophyllum commune (strain H4-8 / FGSC 9210)</name>
    <name type="common">Split gill fungus</name>
    <dbReference type="NCBI Taxonomy" id="578458"/>
    <lineage>
        <taxon>Eukaryota</taxon>
        <taxon>Fungi</taxon>
        <taxon>Dikarya</taxon>
        <taxon>Basidiomycota</taxon>
        <taxon>Agaricomycotina</taxon>
        <taxon>Agaricomycetes</taxon>
        <taxon>Agaricomycetidae</taxon>
        <taxon>Agaricales</taxon>
        <taxon>Schizophyllaceae</taxon>
        <taxon>Schizophyllum</taxon>
    </lineage>
</organism>
<dbReference type="EMBL" id="GL377303">
    <property type="protein sequence ID" value="EFJ00405.1"/>
    <property type="molecule type" value="Genomic_DNA"/>
</dbReference>
<dbReference type="InterPro" id="IPR050523">
    <property type="entry name" value="AKR_Detox_Biosynth"/>
</dbReference>
<comment type="similarity">
    <text evidence="2">Belongs to the aldo/keto reductase family. Aldo/keto reductase 2 subfamily.</text>
</comment>
<dbReference type="VEuPathDB" id="FungiDB:SCHCODRAFT_02524219"/>
<protein>
    <recommendedName>
        <fullName evidence="3">NADP-dependent oxidoreductase domain-containing protein</fullName>
    </recommendedName>
</protein>
<dbReference type="InParanoid" id="D8PSV8"/>
<dbReference type="RefSeq" id="XP_003035307.1">
    <property type="nucleotide sequence ID" value="XM_003035261.1"/>
</dbReference>
<evidence type="ECO:0000259" key="3">
    <source>
        <dbReference type="Pfam" id="PF00248"/>
    </source>
</evidence>
<dbReference type="Proteomes" id="UP000007431">
    <property type="component" value="Unassembled WGS sequence"/>
</dbReference>
<dbReference type="OrthoDB" id="48988at2759"/>
<keyword evidence="1" id="KW-0521">NADP</keyword>
<dbReference type="OMA" id="IALQPHY"/>
<dbReference type="SUPFAM" id="SSF51430">
    <property type="entry name" value="NAD(P)-linked oxidoreductase"/>
    <property type="match status" value="1"/>
</dbReference>
<evidence type="ECO:0000256" key="2">
    <source>
        <dbReference type="ARBA" id="ARBA00038157"/>
    </source>
</evidence>
<reference evidence="4 5" key="1">
    <citation type="journal article" date="2010" name="Nat. Biotechnol.">
        <title>Genome sequence of the model mushroom Schizophyllum commune.</title>
        <authorList>
            <person name="Ohm R.A."/>
            <person name="de Jong J.F."/>
            <person name="Lugones L.G."/>
            <person name="Aerts A."/>
            <person name="Kothe E."/>
            <person name="Stajich J.E."/>
            <person name="de Vries R.P."/>
            <person name="Record E."/>
            <person name="Levasseur A."/>
            <person name="Baker S.E."/>
            <person name="Bartholomew K.A."/>
            <person name="Coutinho P.M."/>
            <person name="Erdmann S."/>
            <person name="Fowler T.J."/>
            <person name="Gathman A.C."/>
            <person name="Lombard V."/>
            <person name="Henrissat B."/>
            <person name="Knabe N."/>
            <person name="Kuees U."/>
            <person name="Lilly W.W."/>
            <person name="Lindquist E."/>
            <person name="Lucas S."/>
            <person name="Magnuson J.K."/>
            <person name="Piumi F."/>
            <person name="Raudaskoski M."/>
            <person name="Salamov A."/>
            <person name="Schmutz J."/>
            <person name="Schwarze F.W.M.R."/>
            <person name="vanKuyk P.A."/>
            <person name="Horton J.S."/>
            <person name="Grigoriev I.V."/>
            <person name="Woesten H.A.B."/>
        </authorList>
    </citation>
    <scope>NUCLEOTIDE SEQUENCE [LARGE SCALE GENOMIC DNA]</scope>
    <source>
        <strain evidence="5">H4-8 / FGSC 9210</strain>
    </source>
</reference>
<dbReference type="PANTHER" id="PTHR43364">
    <property type="entry name" value="NADH-SPECIFIC METHYLGLYOXAL REDUCTASE-RELATED"/>
    <property type="match status" value="1"/>
</dbReference>
<dbReference type="HOGENOM" id="CLU_023205_2_2_1"/>
<evidence type="ECO:0000313" key="4">
    <source>
        <dbReference type="EMBL" id="EFJ00405.1"/>
    </source>
</evidence>
<dbReference type="PANTHER" id="PTHR43364:SF7">
    <property type="entry name" value="NADP-DEPENDENT OXIDOREDUCTASE DOMAIN-CONTAINING PROTEIN-RELATED"/>
    <property type="match status" value="1"/>
</dbReference>
<feature type="domain" description="NADP-dependent oxidoreductase" evidence="3">
    <location>
        <begin position="39"/>
        <end position="305"/>
    </location>
</feature>
<dbReference type="AlphaFoldDB" id="D8PSV8"/>
<proteinExistence type="inferred from homology"/>
<dbReference type="InterPro" id="IPR036812">
    <property type="entry name" value="NAD(P)_OxRdtase_dom_sf"/>
</dbReference>
<evidence type="ECO:0000313" key="5">
    <source>
        <dbReference type="Proteomes" id="UP000007431"/>
    </source>
</evidence>
<dbReference type="eggNOG" id="KOG1575">
    <property type="taxonomic scope" value="Eukaryota"/>
</dbReference>
<dbReference type="Gene3D" id="3.20.20.100">
    <property type="entry name" value="NADP-dependent oxidoreductase domain"/>
    <property type="match status" value="1"/>
</dbReference>
<dbReference type="InterPro" id="IPR023210">
    <property type="entry name" value="NADP_OxRdtase_dom"/>
</dbReference>
<dbReference type="Pfam" id="PF00248">
    <property type="entry name" value="Aldo_ket_red"/>
    <property type="match status" value="1"/>
</dbReference>
<accession>D8PSV8</accession>
<name>D8PSV8_SCHCM</name>
<gene>
    <name evidence="4" type="ORF">SCHCODRAFT_14491</name>
</gene>